<name>A0A8H4V5E5_9HYPO</name>
<dbReference type="AlphaFoldDB" id="A0A8H4V5E5"/>
<keyword evidence="6" id="KW-1185">Reference proteome</keyword>
<dbReference type="SMART" id="SM00066">
    <property type="entry name" value="GAL4"/>
    <property type="match status" value="1"/>
</dbReference>
<dbReference type="Pfam" id="PF00172">
    <property type="entry name" value="Zn_clus"/>
    <property type="match status" value="1"/>
</dbReference>
<dbReference type="GO" id="GO:0006351">
    <property type="term" value="P:DNA-templated transcription"/>
    <property type="evidence" value="ECO:0007669"/>
    <property type="project" value="InterPro"/>
</dbReference>
<dbReference type="OrthoDB" id="4132249at2759"/>
<dbReference type="PANTHER" id="PTHR31668:SF20">
    <property type="entry name" value="ZN(II)2CYS6 TRANSCRIPTION FACTOR (EUROFUNG)"/>
    <property type="match status" value="1"/>
</dbReference>
<dbReference type="SMART" id="SM00906">
    <property type="entry name" value="Fungal_trans"/>
    <property type="match status" value="1"/>
</dbReference>
<evidence type="ECO:0000313" key="5">
    <source>
        <dbReference type="EMBL" id="KAF4508667.1"/>
    </source>
</evidence>
<evidence type="ECO:0000259" key="4">
    <source>
        <dbReference type="PROSITE" id="PS50048"/>
    </source>
</evidence>
<feature type="compositionally biased region" description="Polar residues" evidence="3">
    <location>
        <begin position="594"/>
        <end position="604"/>
    </location>
</feature>
<evidence type="ECO:0000256" key="3">
    <source>
        <dbReference type="SAM" id="MobiDB-lite"/>
    </source>
</evidence>
<dbReference type="InterPro" id="IPR050797">
    <property type="entry name" value="Carb_Metab_Trans_Reg"/>
</dbReference>
<dbReference type="InterPro" id="IPR001138">
    <property type="entry name" value="Zn2Cys6_DnaBD"/>
</dbReference>
<dbReference type="SUPFAM" id="SSF57701">
    <property type="entry name" value="Zn2/Cys6 DNA-binding domain"/>
    <property type="match status" value="1"/>
</dbReference>
<dbReference type="Proteomes" id="UP000557566">
    <property type="component" value="Unassembled WGS sequence"/>
</dbReference>
<feature type="domain" description="Zn(2)-C6 fungal-type" evidence="4">
    <location>
        <begin position="8"/>
        <end position="37"/>
    </location>
</feature>
<accession>A0A8H4V5E5</accession>
<gene>
    <name evidence="5" type="ORF">G6O67_005017</name>
</gene>
<organism evidence="5 6">
    <name type="scientific">Ophiocordyceps sinensis</name>
    <dbReference type="NCBI Taxonomy" id="72228"/>
    <lineage>
        <taxon>Eukaryota</taxon>
        <taxon>Fungi</taxon>
        <taxon>Dikarya</taxon>
        <taxon>Ascomycota</taxon>
        <taxon>Pezizomycotina</taxon>
        <taxon>Sordariomycetes</taxon>
        <taxon>Hypocreomycetidae</taxon>
        <taxon>Hypocreales</taxon>
        <taxon>Ophiocordycipitaceae</taxon>
        <taxon>Ophiocordyceps</taxon>
    </lineage>
</organism>
<protein>
    <recommendedName>
        <fullName evidence="4">Zn(2)-C6 fungal-type domain-containing protein</fullName>
    </recommendedName>
</protein>
<evidence type="ECO:0000256" key="1">
    <source>
        <dbReference type="ARBA" id="ARBA00022723"/>
    </source>
</evidence>
<reference evidence="5 6" key="1">
    <citation type="journal article" date="2020" name="Genome Biol. Evol.">
        <title>A new high-quality draft genome assembly of the Chinese cordyceps Ophiocordyceps sinensis.</title>
        <authorList>
            <person name="Shu R."/>
            <person name="Zhang J."/>
            <person name="Meng Q."/>
            <person name="Zhang H."/>
            <person name="Zhou G."/>
            <person name="Li M."/>
            <person name="Wu P."/>
            <person name="Zhao Y."/>
            <person name="Chen C."/>
            <person name="Qin Q."/>
        </authorList>
    </citation>
    <scope>NUCLEOTIDE SEQUENCE [LARGE SCALE GENOMIC DNA]</scope>
    <source>
        <strain evidence="5 6">IOZ07</strain>
    </source>
</reference>
<dbReference type="PROSITE" id="PS00463">
    <property type="entry name" value="ZN2_CY6_FUNGAL_1"/>
    <property type="match status" value="1"/>
</dbReference>
<dbReference type="GO" id="GO:0000981">
    <property type="term" value="F:DNA-binding transcription factor activity, RNA polymerase II-specific"/>
    <property type="evidence" value="ECO:0007669"/>
    <property type="project" value="InterPro"/>
</dbReference>
<feature type="compositionally biased region" description="Low complexity" evidence="3">
    <location>
        <begin position="612"/>
        <end position="623"/>
    </location>
</feature>
<dbReference type="PROSITE" id="PS50048">
    <property type="entry name" value="ZN2_CY6_FUNGAL_2"/>
    <property type="match status" value="1"/>
</dbReference>
<dbReference type="InterPro" id="IPR007219">
    <property type="entry name" value="XnlR_reg_dom"/>
</dbReference>
<evidence type="ECO:0000256" key="2">
    <source>
        <dbReference type="ARBA" id="ARBA00023242"/>
    </source>
</evidence>
<sequence length="711" mass="79463">MTQAVKRACDACHRRKVKCDGINPCRNCSTAQLSCTYNAIPQKKGPKGSRAKVISELRETQRQTSLAAKVQNRMNGIACPPTNPSLGPTPGLLTSELVKECAHFFFDNLYSQTPILDRNQIEQQVLYMEQNRDAYCLMTSLCAYIMLQPGMAMPPGDPYNLDMVPGANIISSQLLLEETLRVRKGYEYLDSISFNALVTNYFMFGCYYGQEMHDKAWFHLREATTMIHMAGMHKEEYYMQFDAAESARRRRLYWLFFVLERAYALQRQRPTTLQATINLPTLGDDPSDPQAHQLNSFILLVNLYRPFDDAFTAAWGKTKSHLSSQYLNGLQKQLNDLVQSYACQDGNFNDIHTNQQWLKNTTWQLTSGVVNGTGEDSLSFQYPVHLSRELLVNMASQFPVQVDLLGPGLIEKLIEMTTSMTEFLSTQAPSRDPFSVGPREHLNQIISMVAMSRNGDHRFLPLLMNKVNEVLPRIANPMLQNAPENSNMANVDIFDGFGNAGMAHPPPSQMHLDFDRKFSIEDYEKKYNMDMSGSTPESVPTSNHSGSPSSLHHQGSDLNGSFGSSPGMDYSHNMSGFGCPPMPDLVIHPMGNPAQANQMNGPQTRHQHQHSHQLSPQHLSPSHDSSVPHPANSISPQSMRPQGIGATSLPGPHQMNFRPPAQNQGGFRMQSPPQLQSLDDFNTLPRTEANAANPMTVMNAIGGDLNYSSIR</sequence>
<dbReference type="EMBL" id="JAAVMX010000005">
    <property type="protein sequence ID" value="KAF4508667.1"/>
    <property type="molecule type" value="Genomic_DNA"/>
</dbReference>
<comment type="caution">
    <text evidence="5">The sequence shown here is derived from an EMBL/GenBank/DDBJ whole genome shotgun (WGS) entry which is preliminary data.</text>
</comment>
<dbReference type="CDD" id="cd12148">
    <property type="entry name" value="fungal_TF_MHR"/>
    <property type="match status" value="1"/>
</dbReference>
<keyword evidence="1" id="KW-0479">Metal-binding</keyword>
<dbReference type="CDD" id="cd00067">
    <property type="entry name" value="GAL4"/>
    <property type="match status" value="1"/>
</dbReference>
<feature type="region of interest" description="Disordered" evidence="3">
    <location>
        <begin position="583"/>
        <end position="680"/>
    </location>
</feature>
<dbReference type="Pfam" id="PF04082">
    <property type="entry name" value="Fungal_trans"/>
    <property type="match status" value="1"/>
</dbReference>
<dbReference type="Gene3D" id="4.10.240.10">
    <property type="entry name" value="Zn(2)-C6 fungal-type DNA-binding domain"/>
    <property type="match status" value="1"/>
</dbReference>
<feature type="compositionally biased region" description="Polar residues" evidence="3">
    <location>
        <begin position="531"/>
        <end position="564"/>
    </location>
</feature>
<proteinExistence type="predicted"/>
<dbReference type="GO" id="GO:0003677">
    <property type="term" value="F:DNA binding"/>
    <property type="evidence" value="ECO:0007669"/>
    <property type="project" value="InterPro"/>
</dbReference>
<dbReference type="GO" id="GO:0008270">
    <property type="term" value="F:zinc ion binding"/>
    <property type="evidence" value="ECO:0007669"/>
    <property type="project" value="InterPro"/>
</dbReference>
<keyword evidence="2" id="KW-0539">Nucleus</keyword>
<feature type="region of interest" description="Disordered" evidence="3">
    <location>
        <begin position="528"/>
        <end position="567"/>
    </location>
</feature>
<evidence type="ECO:0000313" key="6">
    <source>
        <dbReference type="Proteomes" id="UP000557566"/>
    </source>
</evidence>
<dbReference type="InterPro" id="IPR036864">
    <property type="entry name" value="Zn2-C6_fun-type_DNA-bd_sf"/>
</dbReference>
<feature type="compositionally biased region" description="Polar residues" evidence="3">
    <location>
        <begin position="661"/>
        <end position="680"/>
    </location>
</feature>
<dbReference type="PANTHER" id="PTHR31668">
    <property type="entry name" value="GLUCOSE TRANSPORT TRANSCRIPTION REGULATOR RGT1-RELATED-RELATED"/>
    <property type="match status" value="1"/>
</dbReference>